<dbReference type="PANTHER" id="PTHR46558:SF14">
    <property type="entry name" value="HTH-TYPE TRANSCRIPTIONAL REGULATOR ANSR"/>
    <property type="match status" value="1"/>
</dbReference>
<evidence type="ECO:0000259" key="2">
    <source>
        <dbReference type="PROSITE" id="PS50943"/>
    </source>
</evidence>
<feature type="domain" description="HTH cro/C1-type" evidence="2">
    <location>
        <begin position="9"/>
        <end position="63"/>
    </location>
</feature>
<sequence>METIVRQNIYKIRLEKKFTQEYMANELNISQSQYSKKEKGIQKFSLNEIAKIANILNIDMKFLMEENQ</sequence>
<name>A0ABW1PPB2_9FLAO</name>
<dbReference type="PANTHER" id="PTHR46558">
    <property type="entry name" value="TRACRIPTIONAL REGULATORY PROTEIN-RELATED-RELATED"/>
    <property type="match status" value="1"/>
</dbReference>
<dbReference type="InterPro" id="IPR010982">
    <property type="entry name" value="Lambda_DNA-bd_dom_sf"/>
</dbReference>
<dbReference type="Gene3D" id="1.10.260.40">
    <property type="entry name" value="lambda repressor-like DNA-binding domains"/>
    <property type="match status" value="1"/>
</dbReference>
<organism evidence="3 4">
    <name type="scientific">Flavobacterium qiangtangense</name>
    <dbReference type="NCBI Taxonomy" id="1442595"/>
    <lineage>
        <taxon>Bacteria</taxon>
        <taxon>Pseudomonadati</taxon>
        <taxon>Bacteroidota</taxon>
        <taxon>Flavobacteriia</taxon>
        <taxon>Flavobacteriales</taxon>
        <taxon>Flavobacteriaceae</taxon>
        <taxon>Flavobacterium</taxon>
    </lineage>
</organism>
<protein>
    <submittedName>
        <fullName evidence="3">Helix-turn-helix domain-containing protein</fullName>
    </submittedName>
</protein>
<dbReference type="CDD" id="cd00093">
    <property type="entry name" value="HTH_XRE"/>
    <property type="match status" value="1"/>
</dbReference>
<evidence type="ECO:0000313" key="4">
    <source>
        <dbReference type="Proteomes" id="UP001596287"/>
    </source>
</evidence>
<evidence type="ECO:0000313" key="3">
    <source>
        <dbReference type="EMBL" id="MFC6096692.1"/>
    </source>
</evidence>
<dbReference type="RefSeq" id="WP_379791553.1">
    <property type="nucleotide sequence ID" value="NZ_JBHSQB010000007.1"/>
</dbReference>
<keyword evidence="1" id="KW-0238">DNA-binding</keyword>
<evidence type="ECO:0000256" key="1">
    <source>
        <dbReference type="ARBA" id="ARBA00023125"/>
    </source>
</evidence>
<comment type="caution">
    <text evidence="3">The sequence shown here is derived from an EMBL/GenBank/DDBJ whole genome shotgun (WGS) entry which is preliminary data.</text>
</comment>
<dbReference type="Pfam" id="PF01381">
    <property type="entry name" value="HTH_3"/>
    <property type="match status" value="1"/>
</dbReference>
<dbReference type="InterPro" id="IPR001387">
    <property type="entry name" value="Cro/C1-type_HTH"/>
</dbReference>
<dbReference type="SMART" id="SM00530">
    <property type="entry name" value="HTH_XRE"/>
    <property type="match status" value="1"/>
</dbReference>
<dbReference type="PROSITE" id="PS50943">
    <property type="entry name" value="HTH_CROC1"/>
    <property type="match status" value="1"/>
</dbReference>
<reference evidence="4" key="1">
    <citation type="journal article" date="2019" name="Int. J. Syst. Evol. Microbiol.">
        <title>The Global Catalogue of Microorganisms (GCM) 10K type strain sequencing project: providing services to taxonomists for standard genome sequencing and annotation.</title>
        <authorList>
            <consortium name="The Broad Institute Genomics Platform"/>
            <consortium name="The Broad Institute Genome Sequencing Center for Infectious Disease"/>
            <person name="Wu L."/>
            <person name="Ma J."/>
        </authorList>
    </citation>
    <scope>NUCLEOTIDE SEQUENCE [LARGE SCALE GENOMIC DNA]</scope>
    <source>
        <strain evidence="4">CCUG 49679</strain>
    </source>
</reference>
<keyword evidence="4" id="KW-1185">Reference proteome</keyword>
<dbReference type="SUPFAM" id="SSF47413">
    <property type="entry name" value="lambda repressor-like DNA-binding domains"/>
    <property type="match status" value="1"/>
</dbReference>
<gene>
    <name evidence="3" type="ORF">ACFPVY_08530</name>
</gene>
<dbReference type="EMBL" id="JBHSQB010000007">
    <property type="protein sequence ID" value="MFC6096692.1"/>
    <property type="molecule type" value="Genomic_DNA"/>
</dbReference>
<proteinExistence type="predicted"/>
<dbReference type="Proteomes" id="UP001596287">
    <property type="component" value="Unassembled WGS sequence"/>
</dbReference>
<accession>A0ABW1PPB2</accession>